<evidence type="ECO:0000313" key="3">
    <source>
        <dbReference type="EMBL" id="MDQ0748898.1"/>
    </source>
</evidence>
<organism evidence="3 4">
    <name type="scientific">Streptomyces africanus</name>
    <dbReference type="NCBI Taxonomy" id="231024"/>
    <lineage>
        <taxon>Bacteria</taxon>
        <taxon>Bacillati</taxon>
        <taxon>Actinomycetota</taxon>
        <taxon>Actinomycetes</taxon>
        <taxon>Kitasatosporales</taxon>
        <taxon>Streptomycetaceae</taxon>
        <taxon>Streptomyces</taxon>
    </lineage>
</organism>
<dbReference type="InterPro" id="IPR036291">
    <property type="entry name" value="NAD(P)-bd_dom_sf"/>
</dbReference>
<dbReference type="PANTHER" id="PTHR43000">
    <property type="entry name" value="DTDP-D-GLUCOSE 4,6-DEHYDRATASE-RELATED"/>
    <property type="match status" value="1"/>
</dbReference>
<comment type="caution">
    <text evidence="3">The sequence shown here is derived from an EMBL/GenBank/DDBJ whole genome shotgun (WGS) entry which is preliminary data.</text>
</comment>
<keyword evidence="4" id="KW-1185">Reference proteome</keyword>
<dbReference type="EC" id="1.1.1.281" evidence="3"/>
<keyword evidence="3" id="KW-0560">Oxidoreductase</keyword>
<accession>A0ABU0QNE0</accession>
<sequence>MRAVVTGGSGFIGSQLCDFLRAQGEDVVEVDLPHCDIGDTVRLTQVLEKAEPDHIYHLAAQASVRRSWENPALTWRSNAGGTVSLLEAARSASPRARIIVMSSAGVFDGARLDSPIDEDRTPAPLSPYAASKLAVESLARHYLAAHGLRVVIIRPFNVIGPRQGPDYLVPSLARRIVSAAPSGRGHITVGNLDARRDFLDVRDAVRGLRLLMRNGQPGEVYNLCTGVGVPVRALVETMIFLMGRPLECRQDPGLVRGTDAPSLVGDPGKTRGLTGWQATIPLATSLTDVLAEAGAAGRTGQTGAGVLRLG</sequence>
<evidence type="ECO:0000313" key="4">
    <source>
        <dbReference type="Proteomes" id="UP001232755"/>
    </source>
</evidence>
<protein>
    <submittedName>
        <fullName evidence="3">GDP-4-dehydro-6-deoxy-D-mannose reductase</fullName>
        <ecNumber evidence="3">1.1.1.281</ecNumber>
    </submittedName>
</protein>
<evidence type="ECO:0000259" key="2">
    <source>
        <dbReference type="Pfam" id="PF01370"/>
    </source>
</evidence>
<name>A0ABU0QNE0_9ACTN</name>
<comment type="similarity">
    <text evidence="1">Belongs to the NAD(P)-dependent epimerase/dehydratase family.</text>
</comment>
<proteinExistence type="inferred from homology"/>
<reference evidence="3 4" key="1">
    <citation type="submission" date="2023-07" db="EMBL/GenBank/DDBJ databases">
        <title>Comparative genomics of wheat-associated soil bacteria to identify genetic determinants of phenazine resistance.</title>
        <authorList>
            <person name="Mouncey N."/>
        </authorList>
    </citation>
    <scope>NUCLEOTIDE SEQUENCE [LARGE SCALE GENOMIC DNA]</scope>
    <source>
        <strain evidence="3 4">B3I12</strain>
    </source>
</reference>
<dbReference type="RefSeq" id="WP_307175555.1">
    <property type="nucleotide sequence ID" value="NZ_JAUSYP010000001.1"/>
</dbReference>
<evidence type="ECO:0000256" key="1">
    <source>
        <dbReference type="ARBA" id="ARBA00007637"/>
    </source>
</evidence>
<dbReference type="Gene3D" id="3.40.50.720">
    <property type="entry name" value="NAD(P)-binding Rossmann-like Domain"/>
    <property type="match status" value="1"/>
</dbReference>
<dbReference type="GO" id="GO:0033705">
    <property type="term" value="F:GDP-4-dehydro-6-deoxy-D-mannose reductase activity"/>
    <property type="evidence" value="ECO:0007669"/>
    <property type="project" value="UniProtKB-EC"/>
</dbReference>
<dbReference type="Proteomes" id="UP001232755">
    <property type="component" value="Unassembled WGS sequence"/>
</dbReference>
<dbReference type="Gene3D" id="3.90.25.10">
    <property type="entry name" value="UDP-galactose 4-epimerase, domain 1"/>
    <property type="match status" value="1"/>
</dbReference>
<dbReference type="EMBL" id="JAUSYP010000001">
    <property type="protein sequence ID" value="MDQ0748898.1"/>
    <property type="molecule type" value="Genomic_DNA"/>
</dbReference>
<dbReference type="InterPro" id="IPR001509">
    <property type="entry name" value="Epimerase_deHydtase"/>
</dbReference>
<feature type="domain" description="NAD-dependent epimerase/dehydratase" evidence="2">
    <location>
        <begin position="4"/>
        <end position="224"/>
    </location>
</feature>
<gene>
    <name evidence="3" type="ORF">QF034_003129</name>
</gene>
<dbReference type="SUPFAM" id="SSF51735">
    <property type="entry name" value="NAD(P)-binding Rossmann-fold domains"/>
    <property type="match status" value="1"/>
</dbReference>
<dbReference type="Pfam" id="PF01370">
    <property type="entry name" value="Epimerase"/>
    <property type="match status" value="1"/>
</dbReference>